<comment type="subcellular location">
    <subcellularLocation>
        <location evidence="2">Cytoplasm</location>
        <location evidence="2">Cytosol</location>
    </subcellularLocation>
    <subcellularLocation>
        <location evidence="1">Peroxisome matrix</location>
    </subcellularLocation>
</comment>
<dbReference type="SUPFAM" id="SSF56219">
    <property type="entry name" value="DNase I-like"/>
    <property type="match status" value="1"/>
</dbReference>
<evidence type="ECO:0000256" key="10">
    <source>
        <dbReference type="ARBA" id="ARBA00022927"/>
    </source>
</evidence>
<evidence type="ECO:0000256" key="9">
    <source>
        <dbReference type="ARBA" id="ARBA00022833"/>
    </source>
</evidence>
<feature type="repeat" description="WD" evidence="14">
    <location>
        <begin position="666"/>
        <end position="709"/>
    </location>
</feature>
<organism evidence="17 18">
    <name type="scientific">Stylophora pistillata</name>
    <name type="common">Smooth cauliflower coral</name>
    <dbReference type="NCBI Taxonomy" id="50429"/>
    <lineage>
        <taxon>Eukaryota</taxon>
        <taxon>Metazoa</taxon>
        <taxon>Cnidaria</taxon>
        <taxon>Anthozoa</taxon>
        <taxon>Hexacorallia</taxon>
        <taxon>Scleractinia</taxon>
        <taxon>Astrocoeniina</taxon>
        <taxon>Pocilloporidae</taxon>
        <taxon>Stylophora</taxon>
    </lineage>
</organism>
<dbReference type="InterPro" id="IPR013083">
    <property type="entry name" value="Znf_RING/FYVE/PHD"/>
</dbReference>
<dbReference type="GO" id="GO:0005829">
    <property type="term" value="C:cytosol"/>
    <property type="evidence" value="ECO:0007669"/>
    <property type="project" value="UniProtKB-SubCell"/>
</dbReference>
<dbReference type="Gene3D" id="2.130.10.10">
    <property type="entry name" value="YVTN repeat-like/Quinoprotein amine dehydrogenase"/>
    <property type="match status" value="2"/>
</dbReference>
<keyword evidence="5 14" id="KW-0853">WD repeat</keyword>
<dbReference type="SMART" id="SM00320">
    <property type="entry name" value="WD40"/>
    <property type="match status" value="4"/>
</dbReference>
<dbReference type="Gene3D" id="3.30.40.10">
    <property type="entry name" value="Zinc/RING finger domain, C3HC4 (zinc finger)"/>
    <property type="match status" value="1"/>
</dbReference>
<keyword evidence="4" id="KW-0963">Cytoplasm</keyword>
<evidence type="ECO:0000313" key="18">
    <source>
        <dbReference type="Proteomes" id="UP000225706"/>
    </source>
</evidence>
<evidence type="ECO:0000256" key="14">
    <source>
        <dbReference type="PROSITE-ProRule" id="PRU00221"/>
    </source>
</evidence>
<sequence>MRDRDKQKKPYYRSRNLVEWEKYRALRNRVVSMRRKAIQNHFKTLCKEKYADQRKFCNTIRPYINSRRKKNNSPIVLKENDQIMWEPREVAETLNEFFSNIVGTDKTTERMKDFAHFLHDSASGQITLNYTCPNEVKEIMRNVKTNKAIGHDLIPARAVKDSAEVFCEPYCTLFNYVLDVGKIPKQWKRGEITPVYKKDCRLSKDNYRPITNLPSLSKVFETLIHSRVSPRFRNIPHKFVFAYRKQNGCDTPLLSLTEEWRLELNDRKIIGLVSMELSKAFDSLPHDLIVRKFKEYDADERTANISLIANNEAVICDQCEKWCHIQCGNIKPNDYKNLQRLTTFEWSCPRCQQSTEITANISRNESPLTTTTSNVNDTKLTESQEDPFLVLKQTVGDKNLKIGHLNINGLINKLSEVQHLLYEIKFDLLGITETHLNSSVSDDWIRISGYKFVRRDRGSCGGGVLIYFKEYLTVYPSVSWERPNLEASWLNITMRSQSFLVGCVYRPPDDSSFFDSFRDLISNIWLKRKNVILVGDFNSDMLHKPNNRESEYGKRLRGILCSCGLKNIINSPTRITVTSKSLIDLVITSQPSKIQTSGSIDLGGGTLFVLDILPSGIKVIGRWEWREGLFDCSWSEHNQDFSITASGDGSIQMWDLKNPKGPIKVCKEHSAEVYGVDWNCNRQLDQFLSASWDHSIKLWDPNGAQSLATFADHQHVVYSAVWSPHVSRTFASASGDNTLRIWDISAPPRAQQTIRAHDGEVLTCDWAKYDVCSPHNGTLLASCSYDFTVRTWNIANGTCPLETTEHHTEFVLGLDFNLHLPGQTQQELQYRRDICLQARELGCEVERKK</sequence>
<dbReference type="Pfam" id="PF03372">
    <property type="entry name" value="Exo_endo_phos"/>
    <property type="match status" value="1"/>
</dbReference>
<dbReference type="GO" id="GO:0016558">
    <property type="term" value="P:protein import into peroxisome matrix"/>
    <property type="evidence" value="ECO:0007669"/>
    <property type="project" value="InterPro"/>
</dbReference>
<evidence type="ECO:0000256" key="2">
    <source>
        <dbReference type="ARBA" id="ARBA00004514"/>
    </source>
</evidence>
<keyword evidence="17" id="KW-0675">Receptor</keyword>
<protein>
    <recommendedName>
        <fullName evidence="13">Peroxin-7</fullName>
    </recommendedName>
</protein>
<feature type="repeat" description="WD" evidence="14">
    <location>
        <begin position="710"/>
        <end position="752"/>
    </location>
</feature>
<dbReference type="InterPro" id="IPR036691">
    <property type="entry name" value="Endo/exonu/phosph_ase_sf"/>
</dbReference>
<keyword evidence="11" id="KW-0576">Peroxisome</keyword>
<evidence type="ECO:0000256" key="11">
    <source>
        <dbReference type="ARBA" id="ARBA00023140"/>
    </source>
</evidence>
<dbReference type="STRING" id="50429.A0A2B4RKC5"/>
<dbReference type="PRINTS" id="PR00320">
    <property type="entry name" value="GPROTEINBRPT"/>
</dbReference>
<keyword evidence="6" id="KW-0479">Metal-binding</keyword>
<evidence type="ECO:0000256" key="5">
    <source>
        <dbReference type="ARBA" id="ARBA00022574"/>
    </source>
</evidence>
<dbReference type="InterPro" id="IPR001680">
    <property type="entry name" value="WD40_rpt"/>
</dbReference>
<evidence type="ECO:0000256" key="4">
    <source>
        <dbReference type="ARBA" id="ARBA00022490"/>
    </source>
</evidence>
<dbReference type="GO" id="GO:0005053">
    <property type="term" value="F:peroxisome matrix targeting signal-2 binding"/>
    <property type="evidence" value="ECO:0007669"/>
    <property type="project" value="InterPro"/>
</dbReference>
<dbReference type="InterPro" id="IPR005135">
    <property type="entry name" value="Endo/exonuclease/phosphatase"/>
</dbReference>
<keyword evidence="18" id="KW-1185">Reference proteome</keyword>
<evidence type="ECO:0000259" key="15">
    <source>
        <dbReference type="Pfam" id="PF00628"/>
    </source>
</evidence>
<comment type="similarity">
    <text evidence="12">Belongs to the WD repeat peroxin-7 family.</text>
</comment>
<dbReference type="InterPro" id="IPR020472">
    <property type="entry name" value="WD40_PAC1"/>
</dbReference>
<dbReference type="Gene3D" id="3.60.10.10">
    <property type="entry name" value="Endonuclease/exonuclease/phosphatase"/>
    <property type="match status" value="1"/>
</dbReference>
<dbReference type="PROSITE" id="PS50082">
    <property type="entry name" value="WD_REPEATS_2"/>
    <property type="match status" value="2"/>
</dbReference>
<name>A0A2B4RKC5_STYPI</name>
<dbReference type="GO" id="GO:0008270">
    <property type="term" value="F:zinc ion binding"/>
    <property type="evidence" value="ECO:0007669"/>
    <property type="project" value="UniProtKB-KW"/>
</dbReference>
<evidence type="ECO:0000313" key="17">
    <source>
        <dbReference type="EMBL" id="PFX17626.1"/>
    </source>
</evidence>
<dbReference type="SUPFAM" id="SSF57903">
    <property type="entry name" value="FYVE/PHD zinc finger"/>
    <property type="match status" value="1"/>
</dbReference>
<keyword evidence="7" id="KW-0677">Repeat</keyword>
<evidence type="ECO:0000259" key="16">
    <source>
        <dbReference type="Pfam" id="PF03372"/>
    </source>
</evidence>
<keyword evidence="10" id="KW-0653">Protein transport</keyword>
<dbReference type="GO" id="GO:0005782">
    <property type="term" value="C:peroxisomal matrix"/>
    <property type="evidence" value="ECO:0007669"/>
    <property type="project" value="UniProtKB-SubCell"/>
</dbReference>
<comment type="caution">
    <text evidence="17">The sequence shown here is derived from an EMBL/GenBank/DDBJ whole genome shotgun (WGS) entry which is preliminary data.</text>
</comment>
<dbReference type="SUPFAM" id="SSF50978">
    <property type="entry name" value="WD40 repeat-like"/>
    <property type="match status" value="1"/>
</dbReference>
<keyword evidence="3" id="KW-0813">Transport</keyword>
<dbReference type="InterPro" id="IPR044536">
    <property type="entry name" value="PEX7"/>
</dbReference>
<dbReference type="GO" id="GO:0003824">
    <property type="term" value="F:catalytic activity"/>
    <property type="evidence" value="ECO:0007669"/>
    <property type="project" value="InterPro"/>
</dbReference>
<dbReference type="PANTHER" id="PTHR46027">
    <property type="entry name" value="PEROXISOMAL TARGETING SIGNAL 2 RECEPTOR"/>
    <property type="match status" value="1"/>
</dbReference>
<proteinExistence type="inferred from homology"/>
<dbReference type="InterPro" id="IPR011011">
    <property type="entry name" value="Znf_FYVE_PHD"/>
</dbReference>
<evidence type="ECO:0000256" key="1">
    <source>
        <dbReference type="ARBA" id="ARBA00004253"/>
    </source>
</evidence>
<dbReference type="EMBL" id="LSMT01000461">
    <property type="protein sequence ID" value="PFX17626.1"/>
    <property type="molecule type" value="Genomic_DNA"/>
</dbReference>
<dbReference type="Proteomes" id="UP000225706">
    <property type="component" value="Unassembled WGS sequence"/>
</dbReference>
<reference evidence="18" key="1">
    <citation type="journal article" date="2017" name="bioRxiv">
        <title>Comparative analysis of the genomes of Stylophora pistillata and Acropora digitifera provides evidence for extensive differences between species of corals.</title>
        <authorList>
            <person name="Voolstra C.R."/>
            <person name="Li Y."/>
            <person name="Liew Y.J."/>
            <person name="Baumgarten S."/>
            <person name="Zoccola D."/>
            <person name="Flot J.-F."/>
            <person name="Tambutte S."/>
            <person name="Allemand D."/>
            <person name="Aranda M."/>
        </authorList>
    </citation>
    <scope>NUCLEOTIDE SEQUENCE [LARGE SCALE GENOMIC DNA]</scope>
</reference>
<evidence type="ECO:0000256" key="12">
    <source>
        <dbReference type="ARBA" id="ARBA00024017"/>
    </source>
</evidence>
<accession>A0A2B4RKC5</accession>
<dbReference type="AlphaFoldDB" id="A0A2B4RKC5"/>
<keyword evidence="9" id="KW-0862">Zinc</keyword>
<dbReference type="InterPro" id="IPR036322">
    <property type="entry name" value="WD40_repeat_dom_sf"/>
</dbReference>
<evidence type="ECO:0000256" key="3">
    <source>
        <dbReference type="ARBA" id="ARBA00022448"/>
    </source>
</evidence>
<dbReference type="InterPro" id="IPR019787">
    <property type="entry name" value="Znf_PHD-finger"/>
</dbReference>
<gene>
    <name evidence="17" type="primary">PEX7</name>
    <name evidence="17" type="ORF">AWC38_SpisGene18057</name>
</gene>
<dbReference type="PROSITE" id="PS50294">
    <property type="entry name" value="WD_REPEATS_REGION"/>
    <property type="match status" value="1"/>
</dbReference>
<evidence type="ECO:0000256" key="8">
    <source>
        <dbReference type="ARBA" id="ARBA00022771"/>
    </source>
</evidence>
<dbReference type="OrthoDB" id="273771at2759"/>
<keyword evidence="8" id="KW-0863">Zinc-finger</keyword>
<evidence type="ECO:0000256" key="7">
    <source>
        <dbReference type="ARBA" id="ARBA00022737"/>
    </source>
</evidence>
<evidence type="ECO:0000256" key="6">
    <source>
        <dbReference type="ARBA" id="ARBA00022723"/>
    </source>
</evidence>
<dbReference type="Pfam" id="PF00628">
    <property type="entry name" value="PHD"/>
    <property type="match status" value="1"/>
</dbReference>
<dbReference type="Pfam" id="PF00400">
    <property type="entry name" value="WD40"/>
    <property type="match status" value="3"/>
</dbReference>
<feature type="domain" description="Endonuclease/exonuclease/phosphatase" evidence="16">
    <location>
        <begin position="405"/>
        <end position="604"/>
    </location>
</feature>
<dbReference type="PANTHER" id="PTHR46027:SF1">
    <property type="entry name" value="PEROXISOMAL TARGETING SIGNAL 2 RECEPTOR"/>
    <property type="match status" value="1"/>
</dbReference>
<evidence type="ECO:0000256" key="13">
    <source>
        <dbReference type="ARBA" id="ARBA00032565"/>
    </source>
</evidence>
<dbReference type="InterPro" id="IPR015943">
    <property type="entry name" value="WD40/YVTN_repeat-like_dom_sf"/>
</dbReference>
<feature type="domain" description="PHD-type" evidence="15">
    <location>
        <begin position="310"/>
        <end position="351"/>
    </location>
</feature>